<evidence type="ECO:0000313" key="3">
    <source>
        <dbReference type="Proteomes" id="UP000184420"/>
    </source>
</evidence>
<gene>
    <name evidence="2" type="ORF">SAMN05444266_101485</name>
</gene>
<dbReference type="Proteomes" id="UP000184420">
    <property type="component" value="Unassembled WGS sequence"/>
</dbReference>
<proteinExistence type="predicted"/>
<feature type="chain" id="PRO_5012545383" evidence="1">
    <location>
        <begin position="20"/>
        <end position="81"/>
    </location>
</feature>
<sequence length="81" mass="8795">MKRISTFLFLACSTVAAHAQDLPGFRSSNYAGVYSVYGNPANIADGRYNWDVSIFGVNAHVGNNQVKYKLSNIGDALVKIP</sequence>
<evidence type="ECO:0000256" key="1">
    <source>
        <dbReference type="SAM" id="SignalP"/>
    </source>
</evidence>
<keyword evidence="3" id="KW-1185">Reference proteome</keyword>
<dbReference type="OrthoDB" id="9805336at2"/>
<organism evidence="2 3">
    <name type="scientific">Chitinophaga jiangningensis</name>
    <dbReference type="NCBI Taxonomy" id="1419482"/>
    <lineage>
        <taxon>Bacteria</taxon>
        <taxon>Pseudomonadati</taxon>
        <taxon>Bacteroidota</taxon>
        <taxon>Chitinophagia</taxon>
        <taxon>Chitinophagales</taxon>
        <taxon>Chitinophagaceae</taxon>
        <taxon>Chitinophaga</taxon>
    </lineage>
</organism>
<dbReference type="STRING" id="1419482.SAMN05444266_101485"/>
<dbReference type="AlphaFoldDB" id="A0A1M6W5G4"/>
<feature type="signal peptide" evidence="1">
    <location>
        <begin position="1"/>
        <end position="19"/>
    </location>
</feature>
<keyword evidence="1" id="KW-0732">Signal</keyword>
<evidence type="ECO:0000313" key="2">
    <source>
        <dbReference type="EMBL" id="SHK88746.1"/>
    </source>
</evidence>
<dbReference type="RefSeq" id="WP_073077639.1">
    <property type="nucleotide sequence ID" value="NZ_FRBL01000001.1"/>
</dbReference>
<accession>A0A1M6W5G4</accession>
<reference evidence="2 3" key="1">
    <citation type="submission" date="2016-11" db="EMBL/GenBank/DDBJ databases">
        <authorList>
            <person name="Jaros S."/>
            <person name="Januszkiewicz K."/>
            <person name="Wedrychowicz H."/>
        </authorList>
    </citation>
    <scope>NUCLEOTIDE SEQUENCE [LARGE SCALE GENOMIC DNA]</scope>
    <source>
        <strain evidence="2 3">DSM 27406</strain>
    </source>
</reference>
<dbReference type="EMBL" id="FRBL01000001">
    <property type="protein sequence ID" value="SHK88746.1"/>
    <property type="molecule type" value="Genomic_DNA"/>
</dbReference>
<protein>
    <submittedName>
        <fullName evidence="2">Uncharacterized protein</fullName>
    </submittedName>
</protein>
<name>A0A1M6W5G4_9BACT</name>